<dbReference type="KEGG" id="spat:A0O21_08450"/>
<reference evidence="2 3" key="1">
    <citation type="journal article" date="2016" name="Int. J. Syst. Evol. Microbiol.">
        <title>Streptococcuspantholopis sp. nov., isolated from faeces of the Tibetan antelope (Pantholops hodgsonii).</title>
        <authorList>
            <person name="Bai X."/>
            <person name="Xiong Y."/>
            <person name="Lu S."/>
            <person name="Jin D."/>
            <person name="Lai X."/>
            <person name="Yang J."/>
            <person name="Niu L."/>
            <person name="Hu S."/>
            <person name="Meng X."/>
            <person name="Pu J."/>
            <person name="Ye C."/>
            <person name="Xu J."/>
        </authorList>
    </citation>
    <scope>NUCLEOTIDE SEQUENCE [LARGE SCALE GENOMIC DNA]</scope>
    <source>
        <strain evidence="2 3">TA 26</strain>
    </source>
</reference>
<accession>A0A172Q967</accession>
<keyword evidence="1" id="KW-1133">Transmembrane helix</keyword>
<organism evidence="2 3">
    <name type="scientific">Streptococcus pantholopis</name>
    <dbReference type="NCBI Taxonomy" id="1811193"/>
    <lineage>
        <taxon>Bacteria</taxon>
        <taxon>Bacillati</taxon>
        <taxon>Bacillota</taxon>
        <taxon>Bacilli</taxon>
        <taxon>Lactobacillales</taxon>
        <taxon>Streptococcaceae</taxon>
        <taxon>Streptococcus</taxon>
    </lineage>
</organism>
<dbReference type="EMBL" id="CP014699">
    <property type="protein sequence ID" value="AND80029.1"/>
    <property type="molecule type" value="Genomic_DNA"/>
</dbReference>
<evidence type="ECO:0000313" key="3">
    <source>
        <dbReference type="Proteomes" id="UP000077317"/>
    </source>
</evidence>
<keyword evidence="3" id="KW-1185">Reference proteome</keyword>
<dbReference type="Proteomes" id="UP000077317">
    <property type="component" value="Chromosome"/>
</dbReference>
<proteinExistence type="predicted"/>
<keyword evidence="1" id="KW-0812">Transmembrane</keyword>
<keyword evidence="1" id="KW-0472">Membrane</keyword>
<name>A0A172Q967_9STRE</name>
<sequence>MRISFKFSGILFLEEPENLKHSDQSIPLELIERFADYLDYQYIYLVAYADSLSIALVQILRFSSYMHFSITIIGLITFSLFMCFKICFSVPLLPVTPPSVFLFFV</sequence>
<feature type="transmembrane region" description="Helical" evidence="1">
    <location>
        <begin position="42"/>
        <end position="60"/>
    </location>
</feature>
<dbReference type="STRING" id="1811193.A0O21_08450"/>
<protein>
    <submittedName>
        <fullName evidence="2">Uncharacterized protein</fullName>
    </submittedName>
</protein>
<reference evidence="3" key="2">
    <citation type="submission" date="2016-03" db="EMBL/GenBank/DDBJ databases">
        <title>Streptococcus antelopensis sp. nov., isolated from the feces of the Tibetan antelope (Pantholops hodgsonii) in Hoh Xil National Nature Reserve, Qinghai, China.</title>
        <authorList>
            <person name="Bai X."/>
        </authorList>
    </citation>
    <scope>NUCLEOTIDE SEQUENCE [LARGE SCALE GENOMIC DNA]</scope>
    <source>
        <strain evidence="3">TA 26</strain>
    </source>
</reference>
<evidence type="ECO:0000313" key="2">
    <source>
        <dbReference type="EMBL" id="AND80029.1"/>
    </source>
</evidence>
<gene>
    <name evidence="2" type="ORF">A0O21_08450</name>
</gene>
<dbReference type="AlphaFoldDB" id="A0A172Q967"/>
<feature type="transmembrane region" description="Helical" evidence="1">
    <location>
        <begin position="72"/>
        <end position="93"/>
    </location>
</feature>
<evidence type="ECO:0000256" key="1">
    <source>
        <dbReference type="SAM" id="Phobius"/>
    </source>
</evidence>